<keyword evidence="1" id="KW-0472">Membrane</keyword>
<evidence type="ECO:0000313" key="2">
    <source>
        <dbReference type="EMBL" id="CDM64254.1"/>
    </source>
</evidence>
<accession>A0A0B6WVE2</accession>
<evidence type="ECO:0000313" key="3">
    <source>
        <dbReference type="Proteomes" id="UP000031518"/>
    </source>
</evidence>
<dbReference type="RefSeq" id="WP_041973348.1">
    <property type="nucleotide sequence ID" value="NZ_CBXV010000001.1"/>
</dbReference>
<feature type="transmembrane region" description="Helical" evidence="1">
    <location>
        <begin position="20"/>
        <end position="41"/>
    </location>
</feature>
<keyword evidence="3" id="KW-1185">Reference proteome</keyword>
<keyword evidence="1" id="KW-0812">Transmembrane</keyword>
<organism evidence="2 3">
    <name type="scientific">Pyrinomonas methylaliphatogenes</name>
    <dbReference type="NCBI Taxonomy" id="454194"/>
    <lineage>
        <taxon>Bacteria</taxon>
        <taxon>Pseudomonadati</taxon>
        <taxon>Acidobacteriota</taxon>
        <taxon>Blastocatellia</taxon>
        <taxon>Blastocatellales</taxon>
        <taxon>Pyrinomonadaceae</taxon>
        <taxon>Pyrinomonas</taxon>
    </lineage>
</organism>
<reference evidence="2 3" key="1">
    <citation type="submission" date="2013-12" db="EMBL/GenBank/DDBJ databases">
        <authorList>
            <person name="Stott M."/>
        </authorList>
    </citation>
    <scope>NUCLEOTIDE SEQUENCE [LARGE SCALE GENOMIC DNA]</scope>
    <source>
        <strain evidence="2 3">K22</strain>
    </source>
</reference>
<reference evidence="2 3" key="2">
    <citation type="submission" date="2015-01" db="EMBL/GenBank/DDBJ databases">
        <title>Complete genome sequence of Pyrinomonas methylaliphatogenes type strain K22T.</title>
        <authorList>
            <person name="Lee K.C.Y."/>
            <person name="Power J.F."/>
            <person name="Dunfield P.F."/>
            <person name="Morgan X.C."/>
            <person name="Huttenhower C."/>
            <person name="Stott M.B."/>
        </authorList>
    </citation>
    <scope>NUCLEOTIDE SEQUENCE [LARGE SCALE GENOMIC DNA]</scope>
    <source>
        <strain evidence="2 3">K22</strain>
    </source>
</reference>
<name>A0A0B6WVE2_9BACT</name>
<proteinExistence type="predicted"/>
<evidence type="ECO:0000256" key="1">
    <source>
        <dbReference type="SAM" id="Phobius"/>
    </source>
</evidence>
<feature type="transmembrane region" description="Helical" evidence="1">
    <location>
        <begin position="93"/>
        <end position="114"/>
    </location>
</feature>
<dbReference type="STRING" id="454194.PYK22_00247"/>
<gene>
    <name evidence="2" type="ORF">PYK22_00247</name>
</gene>
<feature type="transmembrane region" description="Helical" evidence="1">
    <location>
        <begin position="53"/>
        <end position="73"/>
    </location>
</feature>
<sequence>MDSLQPDRQAKVVERNLKILFLLWLIFLGSIALYAIMLWLIERRGSAREEGRLTLNWLLCFMGLVSVASSVIVKRVLLALAVARRKIWQVVRAYIIAFALCEAAAIFGVVVFFLTRDRLAYLMFALAAMAIAAHYPRREHLESVPLS</sequence>
<dbReference type="EMBL" id="CBXV010000001">
    <property type="protein sequence ID" value="CDM64254.1"/>
    <property type="molecule type" value="Genomic_DNA"/>
</dbReference>
<keyword evidence="1" id="KW-1133">Transmembrane helix</keyword>
<dbReference type="Proteomes" id="UP000031518">
    <property type="component" value="Unassembled WGS sequence"/>
</dbReference>
<dbReference type="AlphaFoldDB" id="A0A0B6WVE2"/>
<feature type="transmembrane region" description="Helical" evidence="1">
    <location>
        <begin position="119"/>
        <end position="136"/>
    </location>
</feature>
<protein>
    <submittedName>
        <fullName evidence="2">Uncharacterized protein</fullName>
    </submittedName>
</protein>